<proteinExistence type="predicted"/>
<evidence type="ECO:0000256" key="3">
    <source>
        <dbReference type="ARBA" id="ARBA00022989"/>
    </source>
</evidence>
<reference evidence="6" key="1">
    <citation type="submission" date="2018-05" db="EMBL/GenBank/DDBJ databases">
        <authorList>
            <person name="Lanie J.A."/>
            <person name="Ng W.-L."/>
            <person name="Kazmierczak K.M."/>
            <person name="Andrzejewski T.M."/>
            <person name="Davidsen T.M."/>
            <person name="Wayne K.J."/>
            <person name="Tettelin H."/>
            <person name="Glass J.I."/>
            <person name="Rusch D."/>
            <person name="Podicherti R."/>
            <person name="Tsui H.-C.T."/>
            <person name="Winkler M.E."/>
        </authorList>
    </citation>
    <scope>NUCLEOTIDE SEQUENCE</scope>
</reference>
<gene>
    <name evidence="6" type="ORF">METZ01_LOCUS368587</name>
</gene>
<evidence type="ECO:0000256" key="1">
    <source>
        <dbReference type="ARBA" id="ARBA00004141"/>
    </source>
</evidence>
<dbReference type="Pfam" id="PF00902">
    <property type="entry name" value="TatC"/>
    <property type="match status" value="1"/>
</dbReference>
<evidence type="ECO:0000313" key="6">
    <source>
        <dbReference type="EMBL" id="SVD15733.1"/>
    </source>
</evidence>
<dbReference type="InterPro" id="IPR002033">
    <property type="entry name" value="TatC"/>
</dbReference>
<keyword evidence="2 5" id="KW-0812">Transmembrane</keyword>
<keyword evidence="4 5" id="KW-0472">Membrane</keyword>
<evidence type="ECO:0000256" key="2">
    <source>
        <dbReference type="ARBA" id="ARBA00022692"/>
    </source>
</evidence>
<dbReference type="EMBL" id="UINC01133043">
    <property type="protein sequence ID" value="SVD15733.1"/>
    <property type="molecule type" value="Genomic_DNA"/>
</dbReference>
<evidence type="ECO:0000256" key="5">
    <source>
        <dbReference type="SAM" id="Phobius"/>
    </source>
</evidence>
<feature type="non-terminal residue" evidence="6">
    <location>
        <position position="74"/>
    </location>
</feature>
<keyword evidence="3 5" id="KW-1133">Transmembrane helix</keyword>
<accession>A0A382T177</accession>
<feature type="transmembrane region" description="Helical" evidence="5">
    <location>
        <begin position="12"/>
        <end position="30"/>
    </location>
</feature>
<protein>
    <recommendedName>
        <fullName evidence="7">Sec-independent protein translocase protein TatC</fullName>
    </recommendedName>
</protein>
<organism evidence="6">
    <name type="scientific">marine metagenome</name>
    <dbReference type="NCBI Taxonomy" id="408172"/>
    <lineage>
        <taxon>unclassified sequences</taxon>
        <taxon>metagenomes</taxon>
        <taxon>ecological metagenomes</taxon>
    </lineage>
</organism>
<sequence length="74" mass="8876">MNYIDHLRELRNRIIYCFIFLIICFIFFLYNANLVGEILSKPLYYLLDDSSNRRMIFTGLPEVFISNLKISIFS</sequence>
<comment type="subcellular location">
    <subcellularLocation>
        <location evidence="1">Membrane</location>
        <topology evidence="1">Multi-pass membrane protein</topology>
    </subcellularLocation>
</comment>
<name>A0A382T177_9ZZZZ</name>
<dbReference type="GO" id="GO:0016020">
    <property type="term" value="C:membrane"/>
    <property type="evidence" value="ECO:0007669"/>
    <property type="project" value="UniProtKB-SubCell"/>
</dbReference>
<dbReference type="AlphaFoldDB" id="A0A382T177"/>
<evidence type="ECO:0008006" key="7">
    <source>
        <dbReference type="Google" id="ProtNLM"/>
    </source>
</evidence>
<evidence type="ECO:0000256" key="4">
    <source>
        <dbReference type="ARBA" id="ARBA00023136"/>
    </source>
</evidence>